<feature type="compositionally biased region" description="Low complexity" evidence="1">
    <location>
        <begin position="24"/>
        <end position="35"/>
    </location>
</feature>
<dbReference type="Proteomes" id="UP000821866">
    <property type="component" value="Chromosome 2"/>
</dbReference>
<dbReference type="PANTHER" id="PTHR11161:SF0">
    <property type="entry name" value="O-ACYLTRANSFERASE LIKE PROTEIN"/>
    <property type="match status" value="1"/>
</dbReference>
<sequence>MIQASVESAEEKVVEESGLTRVMKTTSASTKSGTSEWSEEQPAEAEVTTYSRRHSPTHNFPNIIPTEFNGTLNTLLLTTPATQQAPKRSKFLSDIQIMLKQFMSTGRSELTRKLLQADISTDCTFGLLQFTRAIQDLEPWALRLIDASAKYPTGVLQGTLSDMGAYDECIETVVQNKYGATKVRGQYCDLHLSLGDDDAFLENLLPALSYSHKKVRNFTSYVLDEALPGLRLGVCFIDACNEQDIANIGRTLAGTALKITVKDCVTNKTEGVNSVQAGIISFLTILAAVIAVATMFELFTKTGDDKHKNASPPPPPAICASLPPLNTADAAIASSHRAPRGLQFYVRQLYANVRMRRPGPALAINN</sequence>
<dbReference type="InterPro" id="IPR006621">
    <property type="entry name" value="Nose-resist-to-fluoxetine_N"/>
</dbReference>
<evidence type="ECO:0000259" key="3">
    <source>
        <dbReference type="SMART" id="SM00703"/>
    </source>
</evidence>
<feature type="domain" description="Nose resistant-to-fluoxetine protein N-terminal" evidence="3">
    <location>
        <begin position="120"/>
        <end position="266"/>
    </location>
</feature>
<protein>
    <recommendedName>
        <fullName evidence="3">Nose resistant-to-fluoxetine protein N-terminal domain-containing protein</fullName>
    </recommendedName>
</protein>
<name>A0A9J6EEL1_RHIMP</name>
<reference evidence="4" key="2">
    <citation type="submission" date="2021-09" db="EMBL/GenBank/DDBJ databases">
        <authorList>
            <person name="Jia N."/>
            <person name="Wang J."/>
            <person name="Shi W."/>
            <person name="Du L."/>
            <person name="Sun Y."/>
            <person name="Zhan W."/>
            <person name="Jiang J."/>
            <person name="Wang Q."/>
            <person name="Zhang B."/>
            <person name="Ji P."/>
            <person name="Sakyi L.B."/>
            <person name="Cui X."/>
            <person name="Yuan T."/>
            <person name="Jiang B."/>
            <person name="Yang W."/>
            <person name="Lam T.T.-Y."/>
            <person name="Chang Q."/>
            <person name="Ding S."/>
            <person name="Wang X."/>
            <person name="Zhu J."/>
            <person name="Ruan X."/>
            <person name="Zhao L."/>
            <person name="Wei J."/>
            <person name="Que T."/>
            <person name="Du C."/>
            <person name="Cheng J."/>
            <person name="Dai P."/>
            <person name="Han X."/>
            <person name="Huang E."/>
            <person name="Gao Y."/>
            <person name="Liu J."/>
            <person name="Shao H."/>
            <person name="Ye R."/>
            <person name="Li L."/>
            <person name="Wei W."/>
            <person name="Wang X."/>
            <person name="Wang C."/>
            <person name="Huo Q."/>
            <person name="Li W."/>
            <person name="Guo W."/>
            <person name="Chen H."/>
            <person name="Chen S."/>
            <person name="Zhou L."/>
            <person name="Zhou L."/>
            <person name="Ni X."/>
            <person name="Tian J."/>
            <person name="Zhou Y."/>
            <person name="Sheng Y."/>
            <person name="Liu T."/>
            <person name="Pan Y."/>
            <person name="Xia L."/>
            <person name="Li J."/>
            <person name="Zhao F."/>
            <person name="Cao W."/>
        </authorList>
    </citation>
    <scope>NUCLEOTIDE SEQUENCE</scope>
    <source>
        <strain evidence="4">Rmic-2018</strain>
        <tissue evidence="4">Larvae</tissue>
    </source>
</reference>
<dbReference type="EMBL" id="JABSTU010000004">
    <property type="protein sequence ID" value="KAH8032751.1"/>
    <property type="molecule type" value="Genomic_DNA"/>
</dbReference>
<dbReference type="VEuPathDB" id="VectorBase:LOC119161144"/>
<evidence type="ECO:0000313" key="4">
    <source>
        <dbReference type="EMBL" id="KAH8032751.1"/>
    </source>
</evidence>
<dbReference type="InterPro" id="IPR052728">
    <property type="entry name" value="O2_lipid_transport_reg"/>
</dbReference>
<dbReference type="SMART" id="SM00703">
    <property type="entry name" value="NRF"/>
    <property type="match status" value="1"/>
</dbReference>
<keyword evidence="2" id="KW-1133">Transmembrane helix</keyword>
<dbReference type="AlphaFoldDB" id="A0A9J6EEL1"/>
<evidence type="ECO:0000313" key="5">
    <source>
        <dbReference type="Proteomes" id="UP000821866"/>
    </source>
</evidence>
<keyword evidence="5" id="KW-1185">Reference proteome</keyword>
<dbReference type="PANTHER" id="PTHR11161">
    <property type="entry name" value="O-ACYLTRANSFERASE"/>
    <property type="match status" value="1"/>
</dbReference>
<dbReference type="Pfam" id="PF20146">
    <property type="entry name" value="NRF"/>
    <property type="match status" value="1"/>
</dbReference>
<keyword evidence="2" id="KW-0472">Membrane</keyword>
<comment type="caution">
    <text evidence="4">The sequence shown here is derived from an EMBL/GenBank/DDBJ whole genome shotgun (WGS) entry which is preliminary data.</text>
</comment>
<organism evidence="4 5">
    <name type="scientific">Rhipicephalus microplus</name>
    <name type="common">Cattle tick</name>
    <name type="synonym">Boophilus microplus</name>
    <dbReference type="NCBI Taxonomy" id="6941"/>
    <lineage>
        <taxon>Eukaryota</taxon>
        <taxon>Metazoa</taxon>
        <taxon>Ecdysozoa</taxon>
        <taxon>Arthropoda</taxon>
        <taxon>Chelicerata</taxon>
        <taxon>Arachnida</taxon>
        <taxon>Acari</taxon>
        <taxon>Parasitiformes</taxon>
        <taxon>Ixodida</taxon>
        <taxon>Ixodoidea</taxon>
        <taxon>Ixodidae</taxon>
        <taxon>Rhipicephalinae</taxon>
        <taxon>Rhipicephalus</taxon>
        <taxon>Boophilus</taxon>
    </lineage>
</organism>
<evidence type="ECO:0000256" key="2">
    <source>
        <dbReference type="SAM" id="Phobius"/>
    </source>
</evidence>
<reference evidence="4" key="1">
    <citation type="journal article" date="2020" name="Cell">
        <title>Large-Scale Comparative Analyses of Tick Genomes Elucidate Their Genetic Diversity and Vector Capacities.</title>
        <authorList>
            <consortium name="Tick Genome and Microbiome Consortium (TIGMIC)"/>
            <person name="Jia N."/>
            <person name="Wang J."/>
            <person name="Shi W."/>
            <person name="Du L."/>
            <person name="Sun Y."/>
            <person name="Zhan W."/>
            <person name="Jiang J.F."/>
            <person name="Wang Q."/>
            <person name="Zhang B."/>
            <person name="Ji P."/>
            <person name="Bell-Sakyi L."/>
            <person name="Cui X.M."/>
            <person name="Yuan T.T."/>
            <person name="Jiang B.G."/>
            <person name="Yang W.F."/>
            <person name="Lam T.T."/>
            <person name="Chang Q.C."/>
            <person name="Ding S.J."/>
            <person name="Wang X.J."/>
            <person name="Zhu J.G."/>
            <person name="Ruan X.D."/>
            <person name="Zhao L."/>
            <person name="Wei J.T."/>
            <person name="Ye R.Z."/>
            <person name="Que T.C."/>
            <person name="Du C.H."/>
            <person name="Zhou Y.H."/>
            <person name="Cheng J.X."/>
            <person name="Dai P.F."/>
            <person name="Guo W.B."/>
            <person name="Han X.H."/>
            <person name="Huang E.J."/>
            <person name="Li L.F."/>
            <person name="Wei W."/>
            <person name="Gao Y.C."/>
            <person name="Liu J.Z."/>
            <person name="Shao H.Z."/>
            <person name="Wang X."/>
            <person name="Wang C.C."/>
            <person name="Yang T.C."/>
            <person name="Huo Q.B."/>
            <person name="Li W."/>
            <person name="Chen H.Y."/>
            <person name="Chen S.E."/>
            <person name="Zhou L.G."/>
            <person name="Ni X.B."/>
            <person name="Tian J.H."/>
            <person name="Sheng Y."/>
            <person name="Liu T."/>
            <person name="Pan Y.S."/>
            <person name="Xia L.Y."/>
            <person name="Li J."/>
            <person name="Zhao F."/>
            <person name="Cao W.C."/>
        </authorList>
    </citation>
    <scope>NUCLEOTIDE SEQUENCE</scope>
    <source>
        <strain evidence="4">Rmic-2018</strain>
    </source>
</reference>
<feature type="transmembrane region" description="Helical" evidence="2">
    <location>
        <begin position="277"/>
        <end position="299"/>
    </location>
</feature>
<gene>
    <name evidence="4" type="ORF">HPB51_001449</name>
</gene>
<accession>A0A9J6EEL1</accession>
<proteinExistence type="predicted"/>
<feature type="region of interest" description="Disordered" evidence="1">
    <location>
        <begin position="1"/>
        <end position="62"/>
    </location>
</feature>
<keyword evidence="2" id="KW-0812">Transmembrane</keyword>
<evidence type="ECO:0000256" key="1">
    <source>
        <dbReference type="SAM" id="MobiDB-lite"/>
    </source>
</evidence>